<dbReference type="EMBL" id="BLXT01003657">
    <property type="protein sequence ID" value="GFO02825.1"/>
    <property type="molecule type" value="Genomic_DNA"/>
</dbReference>
<accession>A0AAV4A624</accession>
<feature type="region of interest" description="Disordered" evidence="1">
    <location>
        <begin position="61"/>
        <end position="85"/>
    </location>
</feature>
<dbReference type="AlphaFoldDB" id="A0AAV4A624"/>
<name>A0AAV4A624_9GAST</name>
<evidence type="ECO:0000313" key="2">
    <source>
        <dbReference type="EMBL" id="GFO02825.1"/>
    </source>
</evidence>
<reference evidence="2 3" key="1">
    <citation type="journal article" date="2021" name="Elife">
        <title>Chloroplast acquisition without the gene transfer in kleptoplastic sea slugs, Plakobranchus ocellatus.</title>
        <authorList>
            <person name="Maeda T."/>
            <person name="Takahashi S."/>
            <person name="Yoshida T."/>
            <person name="Shimamura S."/>
            <person name="Takaki Y."/>
            <person name="Nagai Y."/>
            <person name="Toyoda A."/>
            <person name="Suzuki Y."/>
            <person name="Arimoto A."/>
            <person name="Ishii H."/>
            <person name="Satoh N."/>
            <person name="Nishiyama T."/>
            <person name="Hasebe M."/>
            <person name="Maruyama T."/>
            <person name="Minagawa J."/>
            <person name="Obokata J."/>
            <person name="Shigenobu S."/>
        </authorList>
    </citation>
    <scope>NUCLEOTIDE SEQUENCE [LARGE SCALE GENOMIC DNA]</scope>
</reference>
<feature type="region of interest" description="Disordered" evidence="1">
    <location>
        <begin position="1"/>
        <end position="22"/>
    </location>
</feature>
<proteinExistence type="predicted"/>
<feature type="compositionally biased region" description="Acidic residues" evidence="1">
    <location>
        <begin position="69"/>
        <end position="82"/>
    </location>
</feature>
<evidence type="ECO:0000313" key="3">
    <source>
        <dbReference type="Proteomes" id="UP000735302"/>
    </source>
</evidence>
<dbReference type="Proteomes" id="UP000735302">
    <property type="component" value="Unassembled WGS sequence"/>
</dbReference>
<keyword evidence="3" id="KW-1185">Reference proteome</keyword>
<organism evidence="2 3">
    <name type="scientific">Plakobranchus ocellatus</name>
    <dbReference type="NCBI Taxonomy" id="259542"/>
    <lineage>
        <taxon>Eukaryota</taxon>
        <taxon>Metazoa</taxon>
        <taxon>Spiralia</taxon>
        <taxon>Lophotrochozoa</taxon>
        <taxon>Mollusca</taxon>
        <taxon>Gastropoda</taxon>
        <taxon>Heterobranchia</taxon>
        <taxon>Euthyneura</taxon>
        <taxon>Panpulmonata</taxon>
        <taxon>Sacoglossa</taxon>
        <taxon>Placobranchoidea</taxon>
        <taxon>Plakobranchidae</taxon>
        <taxon>Plakobranchus</taxon>
    </lineage>
</organism>
<protein>
    <submittedName>
        <fullName evidence="2">Uncharacterized protein</fullName>
    </submittedName>
</protein>
<evidence type="ECO:0000256" key="1">
    <source>
        <dbReference type="SAM" id="MobiDB-lite"/>
    </source>
</evidence>
<comment type="caution">
    <text evidence="2">The sequence shown here is derived from an EMBL/GenBank/DDBJ whole genome shotgun (WGS) entry which is preliminary data.</text>
</comment>
<gene>
    <name evidence="2" type="ORF">PoB_002933000</name>
</gene>
<sequence length="170" mass="19139">MECFRKAGFSTKKATSQQPVESDEEIMSLFTQTKELLPGDQTLQIDNDIAATEEMTLQEIAAKEHNDTEQVDCDDQPEEDAPETVTNKKAEEAMETLRLFLQQQEGAGDILSQLTTLETSIGKLIASTKKQSSITSFFQTNAKKVKTTIRCDSPKPTDEWGRKEHTYHSY</sequence>